<evidence type="ECO:0000256" key="1">
    <source>
        <dbReference type="ARBA" id="ARBA00004651"/>
    </source>
</evidence>
<keyword evidence="2" id="KW-1003">Cell membrane</keyword>
<protein>
    <recommendedName>
        <fullName evidence="9">ATP synthase subunit I</fullName>
    </recommendedName>
</protein>
<dbReference type="EMBL" id="CP042909">
    <property type="protein sequence ID" value="QJA06037.1"/>
    <property type="molecule type" value="Genomic_DNA"/>
</dbReference>
<evidence type="ECO:0000313" key="8">
    <source>
        <dbReference type="Proteomes" id="UP000501253"/>
    </source>
</evidence>
<dbReference type="Proteomes" id="UP000501253">
    <property type="component" value="Chromosome"/>
</dbReference>
<organism evidence="7 8">
    <name type="scientific">Thermosulfurimonas marina</name>
    <dbReference type="NCBI Taxonomy" id="2047767"/>
    <lineage>
        <taxon>Bacteria</taxon>
        <taxon>Pseudomonadati</taxon>
        <taxon>Thermodesulfobacteriota</taxon>
        <taxon>Thermodesulfobacteria</taxon>
        <taxon>Thermodesulfobacteriales</taxon>
        <taxon>Thermodesulfobacteriaceae</taxon>
        <taxon>Thermosulfurimonas</taxon>
    </lineage>
</organism>
<dbReference type="RefSeq" id="WP_168719392.1">
    <property type="nucleotide sequence ID" value="NZ_CP042909.1"/>
</dbReference>
<dbReference type="AlphaFoldDB" id="A0A6H1WS38"/>
<accession>A0A6H1WS38</accession>
<dbReference type="GO" id="GO:0005886">
    <property type="term" value="C:plasma membrane"/>
    <property type="evidence" value="ECO:0007669"/>
    <property type="project" value="UniProtKB-SubCell"/>
</dbReference>
<evidence type="ECO:0000256" key="2">
    <source>
        <dbReference type="ARBA" id="ARBA00022475"/>
    </source>
</evidence>
<feature type="transmembrane region" description="Helical" evidence="6">
    <location>
        <begin position="83"/>
        <end position="102"/>
    </location>
</feature>
<sequence length="138" mass="15000">MNFSHPERALREFEVRNLLLGLALVIGTALAAREPRAVGSVLAGVVLSLVLFQYLKRDGRWIAGQALAGVPYGKILRSFLLKYYLRLLAVGLLLGLAFRTGILHPVFLVLGLSVVVLQGFLLAGEALLGRILPIGSRR</sequence>
<keyword evidence="8" id="KW-1185">Reference proteome</keyword>
<reference evidence="7 8" key="1">
    <citation type="submission" date="2019-08" db="EMBL/GenBank/DDBJ databases">
        <title>Complete genome sequence of Thermosulfurimonas marina SU872T, an anaerobic thermophilic chemolithoautotrophic bacterium isolated from a shallow marine hydrothermal vent.</title>
        <authorList>
            <person name="Allioux M."/>
            <person name="Jebbar M."/>
            <person name="Slobodkina G."/>
            <person name="Slobodkin A."/>
            <person name="Moalic Y."/>
            <person name="Frolova A."/>
            <person name="Shao Z."/>
            <person name="Alain K."/>
        </authorList>
    </citation>
    <scope>NUCLEOTIDE SEQUENCE [LARGE SCALE GENOMIC DNA]</scope>
    <source>
        <strain evidence="7 8">SU872</strain>
    </source>
</reference>
<feature type="transmembrane region" description="Helical" evidence="6">
    <location>
        <begin position="15"/>
        <end position="32"/>
    </location>
</feature>
<dbReference type="InterPro" id="IPR005598">
    <property type="entry name" value="ATP_synth_I"/>
</dbReference>
<dbReference type="KEGG" id="tmai:FVE67_04160"/>
<evidence type="ECO:0000256" key="6">
    <source>
        <dbReference type="SAM" id="Phobius"/>
    </source>
</evidence>
<feature type="transmembrane region" description="Helical" evidence="6">
    <location>
        <begin position="38"/>
        <end position="55"/>
    </location>
</feature>
<keyword evidence="5 6" id="KW-0472">Membrane</keyword>
<keyword evidence="4 6" id="KW-1133">Transmembrane helix</keyword>
<evidence type="ECO:0000313" key="7">
    <source>
        <dbReference type="EMBL" id="QJA06037.1"/>
    </source>
</evidence>
<gene>
    <name evidence="7" type="ORF">FVE67_04160</name>
</gene>
<dbReference type="Pfam" id="PF03899">
    <property type="entry name" value="ATP-synt_I"/>
    <property type="match status" value="1"/>
</dbReference>
<evidence type="ECO:0000256" key="3">
    <source>
        <dbReference type="ARBA" id="ARBA00022692"/>
    </source>
</evidence>
<name>A0A6H1WS38_9BACT</name>
<evidence type="ECO:0000256" key="5">
    <source>
        <dbReference type="ARBA" id="ARBA00023136"/>
    </source>
</evidence>
<evidence type="ECO:0000256" key="4">
    <source>
        <dbReference type="ARBA" id="ARBA00022989"/>
    </source>
</evidence>
<proteinExistence type="predicted"/>
<evidence type="ECO:0008006" key="9">
    <source>
        <dbReference type="Google" id="ProtNLM"/>
    </source>
</evidence>
<comment type="subcellular location">
    <subcellularLocation>
        <location evidence="1">Cell membrane</location>
        <topology evidence="1">Multi-pass membrane protein</topology>
    </subcellularLocation>
</comment>
<feature type="transmembrane region" description="Helical" evidence="6">
    <location>
        <begin position="108"/>
        <end position="128"/>
    </location>
</feature>
<keyword evidence="3 6" id="KW-0812">Transmembrane</keyword>